<evidence type="ECO:0000313" key="1">
    <source>
        <dbReference type="EMBL" id="TYC59655.1"/>
    </source>
</evidence>
<dbReference type="Proteomes" id="UP000389128">
    <property type="component" value="Unassembled WGS sequence"/>
</dbReference>
<dbReference type="Pfam" id="PF11390">
    <property type="entry name" value="FdsD"/>
    <property type="match status" value="1"/>
</dbReference>
<evidence type="ECO:0000313" key="2">
    <source>
        <dbReference type="Proteomes" id="UP000389128"/>
    </source>
</evidence>
<proteinExistence type="predicted"/>
<protein>
    <submittedName>
        <fullName evidence="1">Formate dehydrogenase</fullName>
    </submittedName>
</protein>
<dbReference type="AlphaFoldDB" id="A0A6C2D238"/>
<dbReference type="RefSeq" id="WP_148578677.1">
    <property type="nucleotide sequence ID" value="NZ_SDKK01000007.1"/>
</dbReference>
<sequence>MDTDYIIRMANQIADALGINPDQEQAVAELADHLTRFWEPRMRSALLAAAADPGLRAQLTPLVTLALDRIAAVTV</sequence>
<dbReference type="OrthoDB" id="8527650at2"/>
<name>A0A6C2D238_9RHOO</name>
<comment type="caution">
    <text evidence="1">The sequence shown here is derived from an EMBL/GenBank/DDBJ whole genome shotgun (WGS) entry which is preliminary data.</text>
</comment>
<reference evidence="1 2" key="1">
    <citation type="submission" date="2019-01" db="EMBL/GenBank/DDBJ databases">
        <title>Zoogloea oleivorans genome sequencing and assembly.</title>
        <authorList>
            <person name="Tancsics A."/>
            <person name="Farkas M."/>
            <person name="Kriszt B."/>
            <person name="Maroti G."/>
            <person name="Horvath B."/>
        </authorList>
    </citation>
    <scope>NUCLEOTIDE SEQUENCE [LARGE SCALE GENOMIC DNA]</scope>
    <source>
        <strain evidence="1 2">Buc</strain>
    </source>
</reference>
<dbReference type="EMBL" id="SDKK01000007">
    <property type="protein sequence ID" value="TYC59655.1"/>
    <property type="molecule type" value="Genomic_DNA"/>
</dbReference>
<keyword evidence="2" id="KW-1185">Reference proteome</keyword>
<gene>
    <name evidence="1" type="ORF">ETQ85_08815</name>
</gene>
<organism evidence="1 2">
    <name type="scientific">Zoogloea oleivorans</name>
    <dbReference type="NCBI Taxonomy" id="1552750"/>
    <lineage>
        <taxon>Bacteria</taxon>
        <taxon>Pseudomonadati</taxon>
        <taxon>Pseudomonadota</taxon>
        <taxon>Betaproteobacteria</taxon>
        <taxon>Rhodocyclales</taxon>
        <taxon>Zoogloeaceae</taxon>
        <taxon>Zoogloea</taxon>
    </lineage>
</organism>
<dbReference type="InterPro" id="IPR021074">
    <property type="entry name" value="Formate_DH_dsu"/>
</dbReference>
<accession>A0A6C2D238</accession>